<feature type="transmembrane region" description="Helical" evidence="8">
    <location>
        <begin position="72"/>
        <end position="93"/>
    </location>
</feature>
<dbReference type="GO" id="GO:0015297">
    <property type="term" value="F:antiporter activity"/>
    <property type="evidence" value="ECO:0007669"/>
    <property type="project" value="InterPro"/>
</dbReference>
<reference evidence="9" key="1">
    <citation type="journal article" date="2014" name="Int. J. Syst. Evol. Microbiol.">
        <title>Complete genome sequence of Corynebacterium casei LMG S-19264T (=DSM 44701T), isolated from a smear-ripened cheese.</title>
        <authorList>
            <consortium name="US DOE Joint Genome Institute (JGI-PGF)"/>
            <person name="Walter F."/>
            <person name="Albersmeier A."/>
            <person name="Kalinowski J."/>
            <person name="Ruckert C."/>
        </authorList>
    </citation>
    <scope>NUCLEOTIDE SEQUENCE</scope>
    <source>
        <strain evidence="9">CGMCC 1.15478</strain>
    </source>
</reference>
<evidence type="ECO:0000256" key="1">
    <source>
        <dbReference type="ARBA" id="ARBA00004651"/>
    </source>
</evidence>
<reference evidence="9" key="2">
    <citation type="submission" date="2020-09" db="EMBL/GenBank/DDBJ databases">
        <authorList>
            <person name="Sun Q."/>
            <person name="Zhou Y."/>
        </authorList>
    </citation>
    <scope>NUCLEOTIDE SEQUENCE</scope>
    <source>
        <strain evidence="9">CGMCC 1.15478</strain>
    </source>
</reference>
<evidence type="ECO:0000256" key="6">
    <source>
        <dbReference type="ARBA" id="ARBA00022989"/>
    </source>
</evidence>
<dbReference type="AlphaFoldDB" id="A0A916XI89"/>
<keyword evidence="3" id="KW-0813">Transport</keyword>
<evidence type="ECO:0000256" key="8">
    <source>
        <dbReference type="SAM" id="Phobius"/>
    </source>
</evidence>
<evidence type="ECO:0000256" key="2">
    <source>
        <dbReference type="ARBA" id="ARBA00010110"/>
    </source>
</evidence>
<evidence type="ECO:0000256" key="5">
    <source>
        <dbReference type="ARBA" id="ARBA00022692"/>
    </source>
</evidence>
<keyword evidence="6 8" id="KW-1133">Transmembrane helix</keyword>
<feature type="transmembrane region" description="Helical" evidence="8">
    <location>
        <begin position="198"/>
        <end position="219"/>
    </location>
</feature>
<keyword evidence="4" id="KW-1003">Cell membrane</keyword>
<keyword evidence="5 8" id="KW-0812">Transmembrane</keyword>
<dbReference type="InterPro" id="IPR038770">
    <property type="entry name" value="Na+/solute_symporter_sf"/>
</dbReference>
<evidence type="ECO:0000313" key="10">
    <source>
        <dbReference type="Proteomes" id="UP000641514"/>
    </source>
</evidence>
<name>A0A916XI89_9ACTN</name>
<dbReference type="GO" id="GO:0005886">
    <property type="term" value="C:plasma membrane"/>
    <property type="evidence" value="ECO:0007669"/>
    <property type="project" value="UniProtKB-SubCell"/>
</dbReference>
<keyword evidence="7 8" id="KW-0472">Membrane</keyword>
<dbReference type="Gene3D" id="1.20.1530.20">
    <property type="match status" value="1"/>
</dbReference>
<feature type="transmembrane region" description="Helical" evidence="8">
    <location>
        <begin position="168"/>
        <end position="186"/>
    </location>
</feature>
<evidence type="ECO:0000256" key="4">
    <source>
        <dbReference type="ARBA" id="ARBA00022475"/>
    </source>
</evidence>
<keyword evidence="10" id="KW-1185">Reference proteome</keyword>
<dbReference type="Pfam" id="PF01758">
    <property type="entry name" value="SBF"/>
    <property type="match status" value="1"/>
</dbReference>
<protein>
    <submittedName>
        <fullName evidence="9">Arsenic resistance protein</fullName>
    </submittedName>
</protein>
<feature type="transmembrane region" description="Helical" evidence="8">
    <location>
        <begin position="12"/>
        <end position="37"/>
    </location>
</feature>
<dbReference type="InterPro" id="IPR004706">
    <property type="entry name" value="Arsenical-R_Acr3"/>
</dbReference>
<comment type="similarity">
    <text evidence="2">Belongs to the arsenical resistance-3 (ACR3) (TC 2.A.59) family.</text>
</comment>
<dbReference type="EMBL" id="BMJH01000004">
    <property type="protein sequence ID" value="GGC75391.1"/>
    <property type="molecule type" value="Genomic_DNA"/>
</dbReference>
<dbReference type="InterPro" id="IPR002657">
    <property type="entry name" value="BilAc:Na_symport/Acr3"/>
</dbReference>
<dbReference type="GO" id="GO:0015105">
    <property type="term" value="F:arsenite transmembrane transporter activity"/>
    <property type="evidence" value="ECO:0007669"/>
    <property type="project" value="TreeGrafter"/>
</dbReference>
<proteinExistence type="inferred from homology"/>
<evidence type="ECO:0000313" key="9">
    <source>
        <dbReference type="EMBL" id="GGC75391.1"/>
    </source>
</evidence>
<dbReference type="PANTHER" id="PTHR43057:SF1">
    <property type="entry name" value="ARSENICAL-RESISTANCE PROTEIN 3"/>
    <property type="match status" value="1"/>
</dbReference>
<evidence type="ECO:0000256" key="3">
    <source>
        <dbReference type="ARBA" id="ARBA00022448"/>
    </source>
</evidence>
<organism evidence="9 10">
    <name type="scientific">Hoyosella rhizosphaerae</name>
    <dbReference type="NCBI Taxonomy" id="1755582"/>
    <lineage>
        <taxon>Bacteria</taxon>
        <taxon>Bacillati</taxon>
        <taxon>Actinomycetota</taxon>
        <taxon>Actinomycetes</taxon>
        <taxon>Mycobacteriales</taxon>
        <taxon>Hoyosellaceae</taxon>
        <taxon>Hoyosella</taxon>
    </lineage>
</organism>
<comment type="caution">
    <text evidence="9">The sequence shown here is derived from an EMBL/GenBank/DDBJ whole genome shotgun (WGS) entry which is preliminary data.</text>
</comment>
<comment type="subcellular location">
    <subcellularLocation>
        <location evidence="1">Cell membrane</location>
        <topology evidence="1">Multi-pass membrane protein</topology>
    </subcellularLocation>
</comment>
<accession>A0A916XI89</accession>
<feature type="transmembrane region" description="Helical" evidence="8">
    <location>
        <begin position="231"/>
        <end position="254"/>
    </location>
</feature>
<dbReference type="Proteomes" id="UP000641514">
    <property type="component" value="Unassembled WGS sequence"/>
</dbReference>
<feature type="transmembrane region" description="Helical" evidence="8">
    <location>
        <begin position="127"/>
        <end position="148"/>
    </location>
</feature>
<dbReference type="GO" id="GO:0015104">
    <property type="term" value="F:antimonite transmembrane transporter activity"/>
    <property type="evidence" value="ECO:0007669"/>
    <property type="project" value="TreeGrafter"/>
</dbReference>
<dbReference type="PANTHER" id="PTHR43057">
    <property type="entry name" value="ARSENITE EFFLUX TRANSPORTER"/>
    <property type="match status" value="1"/>
</dbReference>
<evidence type="ECO:0000256" key="7">
    <source>
        <dbReference type="ARBA" id="ARBA00023136"/>
    </source>
</evidence>
<dbReference type="RefSeq" id="WP_188677236.1">
    <property type="nucleotide sequence ID" value="NZ_BMJH01000004.1"/>
</dbReference>
<sequence>MPTFIRSAGSASTAILLAAIGIGLIIGAFTPGFGSVIEGRLDITIFLLIVLLFLPINVESALSAVRNIRFTAIAWVANFLVVAPLGVAIAWLTLNGHPLAMAGLMIYFIAPCTDWFLAFTRLAGGDAALAATLIPINIVTQIALFPVVAYFSTSNTTAFDGSSLVEMLLWWFAVPILVATAIRRGVRLTLGAAQTARVVSVAESVVPFVLGVMIVQIFAGNLDSVVAERALLPLAAVAIVAFFALSFGLSQLAWKAFSLNHAERAALTMTTSARNAPLMLALTVAAIPDQPLVYSIIILGMLLEFPHLTAVSHYLRKCAPGDVESAAETPAETVASASRR</sequence>
<feature type="transmembrane region" description="Helical" evidence="8">
    <location>
        <begin position="43"/>
        <end position="65"/>
    </location>
</feature>
<gene>
    <name evidence="9" type="primary">acr3</name>
    <name evidence="9" type="ORF">GCM10011410_30910</name>
</gene>
<feature type="transmembrane region" description="Helical" evidence="8">
    <location>
        <begin position="99"/>
        <end position="120"/>
    </location>
</feature>